<evidence type="ECO:0000256" key="1">
    <source>
        <dbReference type="SAM" id="MobiDB-lite"/>
    </source>
</evidence>
<reference evidence="2" key="1">
    <citation type="journal article" date="2020" name="Cell">
        <title>Large-Scale Comparative Analyses of Tick Genomes Elucidate Their Genetic Diversity and Vector Capacities.</title>
        <authorList>
            <consortium name="Tick Genome and Microbiome Consortium (TIGMIC)"/>
            <person name="Jia N."/>
            <person name="Wang J."/>
            <person name="Shi W."/>
            <person name="Du L."/>
            <person name="Sun Y."/>
            <person name="Zhan W."/>
            <person name="Jiang J.F."/>
            <person name="Wang Q."/>
            <person name="Zhang B."/>
            <person name="Ji P."/>
            <person name="Bell-Sakyi L."/>
            <person name="Cui X.M."/>
            <person name="Yuan T.T."/>
            <person name="Jiang B.G."/>
            <person name="Yang W.F."/>
            <person name="Lam T.T."/>
            <person name="Chang Q.C."/>
            <person name="Ding S.J."/>
            <person name="Wang X.J."/>
            <person name="Zhu J.G."/>
            <person name="Ruan X.D."/>
            <person name="Zhao L."/>
            <person name="Wei J.T."/>
            <person name="Ye R.Z."/>
            <person name="Que T.C."/>
            <person name="Du C.H."/>
            <person name="Zhou Y.H."/>
            <person name="Cheng J.X."/>
            <person name="Dai P.F."/>
            <person name="Guo W.B."/>
            <person name="Han X.H."/>
            <person name="Huang E.J."/>
            <person name="Li L.F."/>
            <person name="Wei W."/>
            <person name="Gao Y.C."/>
            <person name="Liu J.Z."/>
            <person name="Shao H.Z."/>
            <person name="Wang X."/>
            <person name="Wang C.C."/>
            <person name="Yang T.C."/>
            <person name="Huo Q.B."/>
            <person name="Li W."/>
            <person name="Chen H.Y."/>
            <person name="Chen S.E."/>
            <person name="Zhou L.G."/>
            <person name="Ni X.B."/>
            <person name="Tian J.H."/>
            <person name="Sheng Y."/>
            <person name="Liu T."/>
            <person name="Pan Y.S."/>
            <person name="Xia L.Y."/>
            <person name="Li J."/>
            <person name="Zhao F."/>
            <person name="Cao W.C."/>
        </authorList>
    </citation>
    <scope>NUCLEOTIDE SEQUENCE</scope>
    <source>
        <strain evidence="2">Rsan-2018</strain>
    </source>
</reference>
<gene>
    <name evidence="2" type="ORF">HPB52_007867</name>
</gene>
<sequence length="138" mass="14928">MEISEPSAEPHLKRADLAALRELVRSVVREELEKVRPTPTQPTVTVLGDIIRDEIRNVTQPSLPTRVEAPVLSYAEALRSPQSPAARRPTSSFPGTPQTPSRHGHGELGTAAQEAWCPKGWRHESAHAFNGPAAATGS</sequence>
<organism evidence="2 3">
    <name type="scientific">Rhipicephalus sanguineus</name>
    <name type="common">Brown dog tick</name>
    <name type="synonym">Ixodes sanguineus</name>
    <dbReference type="NCBI Taxonomy" id="34632"/>
    <lineage>
        <taxon>Eukaryota</taxon>
        <taxon>Metazoa</taxon>
        <taxon>Ecdysozoa</taxon>
        <taxon>Arthropoda</taxon>
        <taxon>Chelicerata</taxon>
        <taxon>Arachnida</taxon>
        <taxon>Acari</taxon>
        <taxon>Parasitiformes</taxon>
        <taxon>Ixodida</taxon>
        <taxon>Ixodoidea</taxon>
        <taxon>Ixodidae</taxon>
        <taxon>Rhipicephalinae</taxon>
        <taxon>Rhipicephalus</taxon>
        <taxon>Rhipicephalus</taxon>
    </lineage>
</organism>
<name>A0A9D4Q5I9_RHISA</name>
<dbReference type="Proteomes" id="UP000821837">
    <property type="component" value="Unassembled WGS sequence"/>
</dbReference>
<protein>
    <submittedName>
        <fullName evidence="2">Uncharacterized protein</fullName>
    </submittedName>
</protein>
<evidence type="ECO:0000313" key="3">
    <source>
        <dbReference type="Proteomes" id="UP000821837"/>
    </source>
</evidence>
<comment type="caution">
    <text evidence="2">The sequence shown here is derived from an EMBL/GenBank/DDBJ whole genome shotgun (WGS) entry which is preliminary data.</text>
</comment>
<dbReference type="EMBL" id="JABSTV010001248">
    <property type="protein sequence ID" value="KAH7968332.1"/>
    <property type="molecule type" value="Genomic_DNA"/>
</dbReference>
<feature type="region of interest" description="Disordered" evidence="1">
    <location>
        <begin position="78"/>
        <end position="119"/>
    </location>
</feature>
<keyword evidence="3" id="KW-1185">Reference proteome</keyword>
<proteinExistence type="predicted"/>
<feature type="compositionally biased region" description="Polar residues" evidence="1">
    <location>
        <begin position="89"/>
        <end position="101"/>
    </location>
</feature>
<evidence type="ECO:0000313" key="2">
    <source>
        <dbReference type="EMBL" id="KAH7968332.1"/>
    </source>
</evidence>
<accession>A0A9D4Q5I9</accession>
<dbReference type="AlphaFoldDB" id="A0A9D4Q5I9"/>
<reference evidence="2" key="2">
    <citation type="submission" date="2021-09" db="EMBL/GenBank/DDBJ databases">
        <authorList>
            <person name="Jia N."/>
            <person name="Wang J."/>
            <person name="Shi W."/>
            <person name="Du L."/>
            <person name="Sun Y."/>
            <person name="Zhan W."/>
            <person name="Jiang J."/>
            <person name="Wang Q."/>
            <person name="Zhang B."/>
            <person name="Ji P."/>
            <person name="Sakyi L.B."/>
            <person name="Cui X."/>
            <person name="Yuan T."/>
            <person name="Jiang B."/>
            <person name="Yang W."/>
            <person name="Lam T.T.-Y."/>
            <person name="Chang Q."/>
            <person name="Ding S."/>
            <person name="Wang X."/>
            <person name="Zhu J."/>
            <person name="Ruan X."/>
            <person name="Zhao L."/>
            <person name="Wei J."/>
            <person name="Que T."/>
            <person name="Du C."/>
            <person name="Cheng J."/>
            <person name="Dai P."/>
            <person name="Han X."/>
            <person name="Huang E."/>
            <person name="Gao Y."/>
            <person name="Liu J."/>
            <person name="Shao H."/>
            <person name="Ye R."/>
            <person name="Li L."/>
            <person name="Wei W."/>
            <person name="Wang X."/>
            <person name="Wang C."/>
            <person name="Huo Q."/>
            <person name="Li W."/>
            <person name="Guo W."/>
            <person name="Chen H."/>
            <person name="Chen S."/>
            <person name="Zhou L."/>
            <person name="Zhou L."/>
            <person name="Ni X."/>
            <person name="Tian J."/>
            <person name="Zhou Y."/>
            <person name="Sheng Y."/>
            <person name="Liu T."/>
            <person name="Pan Y."/>
            <person name="Xia L."/>
            <person name="Li J."/>
            <person name="Zhao F."/>
            <person name="Cao W."/>
        </authorList>
    </citation>
    <scope>NUCLEOTIDE SEQUENCE</scope>
    <source>
        <strain evidence="2">Rsan-2018</strain>
        <tissue evidence="2">Larvae</tissue>
    </source>
</reference>